<keyword evidence="6 13" id="KW-0812">Transmembrane</keyword>
<name>A0A9W4MMI8_PENOL</name>
<keyword evidence="13" id="KW-0645">Protease</keyword>
<dbReference type="InterPro" id="IPR001733">
    <property type="entry name" value="Peptidase_S26B"/>
</dbReference>
<dbReference type="EMBL" id="CAJVOS010000015">
    <property type="protein sequence ID" value="CAG8026549.1"/>
    <property type="molecule type" value="Genomic_DNA"/>
</dbReference>
<keyword evidence="8 13" id="KW-0735">Signal-anchor</keyword>
<dbReference type="PANTHER" id="PTHR10806:SF6">
    <property type="entry name" value="SIGNAL PEPTIDASE COMPLEX CATALYTIC SUBUNIT SEC11"/>
    <property type="match status" value="1"/>
</dbReference>
<evidence type="ECO:0000256" key="7">
    <source>
        <dbReference type="ARBA" id="ARBA00022824"/>
    </source>
</evidence>
<organism evidence="14 15">
    <name type="scientific">Penicillium olsonii</name>
    <dbReference type="NCBI Taxonomy" id="99116"/>
    <lineage>
        <taxon>Eukaryota</taxon>
        <taxon>Fungi</taxon>
        <taxon>Dikarya</taxon>
        <taxon>Ascomycota</taxon>
        <taxon>Pezizomycotina</taxon>
        <taxon>Eurotiomycetes</taxon>
        <taxon>Eurotiomycetidae</taxon>
        <taxon>Eurotiales</taxon>
        <taxon>Aspergillaceae</taxon>
        <taxon>Penicillium</taxon>
    </lineage>
</organism>
<dbReference type="PANTHER" id="PTHR10806">
    <property type="entry name" value="SIGNAL PEPTIDASE COMPLEX CATALYTIC SUBUNIT SEC11"/>
    <property type="match status" value="1"/>
</dbReference>
<protein>
    <recommendedName>
        <fullName evidence="5 13">Signal peptidase complex catalytic subunit SEC11</fullName>
        <ecNumber evidence="4 13">3.4.21.89</ecNumber>
    </recommendedName>
</protein>
<evidence type="ECO:0000256" key="11">
    <source>
        <dbReference type="ARBA" id="ARBA00045533"/>
    </source>
</evidence>
<accession>A0A9W4MMI8</accession>
<gene>
    <name evidence="14" type="ORF">POLS_LOCUS2583</name>
</gene>
<evidence type="ECO:0000313" key="14">
    <source>
        <dbReference type="EMBL" id="CAG8026549.1"/>
    </source>
</evidence>
<keyword evidence="13" id="KW-0378">Hydrolase</keyword>
<evidence type="ECO:0000256" key="2">
    <source>
        <dbReference type="ARBA" id="ARBA00004648"/>
    </source>
</evidence>
<dbReference type="GO" id="GO:0005787">
    <property type="term" value="C:signal peptidase complex"/>
    <property type="evidence" value="ECO:0007669"/>
    <property type="project" value="TreeGrafter"/>
</dbReference>
<comment type="similarity">
    <text evidence="3 13">Belongs to the peptidase S26B family.</text>
</comment>
<evidence type="ECO:0000256" key="5">
    <source>
        <dbReference type="ARBA" id="ARBA00019685"/>
    </source>
</evidence>
<dbReference type="GO" id="GO:0009003">
    <property type="term" value="F:signal peptidase activity"/>
    <property type="evidence" value="ECO:0007669"/>
    <property type="project" value="UniProtKB-EC"/>
</dbReference>
<dbReference type="InterPro" id="IPR036286">
    <property type="entry name" value="LexA/Signal_pep-like_sf"/>
</dbReference>
<dbReference type="EC" id="3.4.21.89" evidence="4 13"/>
<comment type="subunit">
    <text evidence="12">Component of the signal peptidase complex (SPC) composed of a catalytic subunit SEC11 and three accessory subunits SPC1, SPC2 and SPC3. The complex induces a local thinning of the ER membrane which is used to measure the length of the signal peptide (SP) h-region of protein substrates. This ensures the selectivity of the complex towards h-regions shorter than 18-20 amino acids. SPC associates with the translocon complex.</text>
</comment>
<feature type="transmembrane region" description="Helical" evidence="13">
    <location>
        <begin position="12"/>
        <end position="32"/>
    </location>
</feature>
<evidence type="ECO:0000256" key="4">
    <source>
        <dbReference type="ARBA" id="ARBA00013208"/>
    </source>
</evidence>
<comment type="catalytic activity">
    <reaction evidence="1 13">
        <text>Cleavage of hydrophobic, N-terminal signal or leader sequences from secreted and periplasmic proteins.</text>
        <dbReference type="EC" id="3.4.21.89"/>
    </reaction>
</comment>
<dbReference type="SUPFAM" id="SSF51306">
    <property type="entry name" value="LexA/Signal peptidase"/>
    <property type="match status" value="1"/>
</dbReference>
<comment type="caution">
    <text evidence="14">The sequence shown here is derived from an EMBL/GenBank/DDBJ whole genome shotgun (WGS) entry which is preliminary data.</text>
</comment>
<sequence length="168" mass="18698">MLVKGNTPRGYFNLLLSILLLATVPFMFWKALCVLTGSSYPIIVVISQSMAPAFNRGDLLFLWNRHPWIRAGEIPVCWFPGRPLPMVHRAIKSVRLDQITQLVLTKGDNNEVDDVSLYPPGQLLVGREEIVGLVKGYLPYVGWLSIGLQENPVFTGIVASGLVFLATY</sequence>
<evidence type="ECO:0000256" key="10">
    <source>
        <dbReference type="ARBA" id="ARBA00023136"/>
    </source>
</evidence>
<keyword evidence="9 13" id="KW-1133">Transmembrane helix</keyword>
<comment type="subcellular location">
    <subcellularLocation>
        <location evidence="2">Endoplasmic reticulum membrane</location>
        <topology evidence="2">Single-pass type II membrane protein</topology>
    </subcellularLocation>
</comment>
<dbReference type="CDD" id="cd06530">
    <property type="entry name" value="S26_SPase_I"/>
    <property type="match status" value="1"/>
</dbReference>
<dbReference type="GO" id="GO:0006465">
    <property type="term" value="P:signal peptide processing"/>
    <property type="evidence" value="ECO:0007669"/>
    <property type="project" value="UniProtKB-UniRule"/>
</dbReference>
<dbReference type="GO" id="GO:0004252">
    <property type="term" value="F:serine-type endopeptidase activity"/>
    <property type="evidence" value="ECO:0007669"/>
    <property type="project" value="InterPro"/>
</dbReference>
<dbReference type="PRINTS" id="PR00728">
    <property type="entry name" value="SIGNALPTASE"/>
</dbReference>
<evidence type="ECO:0000256" key="8">
    <source>
        <dbReference type="ARBA" id="ARBA00022968"/>
    </source>
</evidence>
<evidence type="ECO:0000256" key="13">
    <source>
        <dbReference type="RuleBase" id="RU362047"/>
    </source>
</evidence>
<keyword evidence="7 13" id="KW-0256">Endoplasmic reticulum</keyword>
<evidence type="ECO:0000256" key="9">
    <source>
        <dbReference type="ARBA" id="ARBA00022989"/>
    </source>
</evidence>
<evidence type="ECO:0000313" key="15">
    <source>
        <dbReference type="Proteomes" id="UP001153618"/>
    </source>
</evidence>
<evidence type="ECO:0000256" key="12">
    <source>
        <dbReference type="ARBA" id="ARBA00047037"/>
    </source>
</evidence>
<dbReference type="Proteomes" id="UP001153618">
    <property type="component" value="Unassembled WGS sequence"/>
</dbReference>
<keyword evidence="10 13" id="KW-0472">Membrane</keyword>
<comment type="function">
    <text evidence="11">Catalytic component of the signal peptidase complex (SPC) which catalyzes the cleavage of N-terminal signal sequences from nascent proteins as they are translocated into the lumen of the endoplasmic reticulum. Specifically cleaves N-terminal signal peptides that contain a hydrophobic alpha-helix (h-region) shorter than 18-20 amino acids.</text>
</comment>
<proteinExistence type="inferred from homology"/>
<evidence type="ECO:0000256" key="1">
    <source>
        <dbReference type="ARBA" id="ARBA00000677"/>
    </source>
</evidence>
<evidence type="ECO:0000256" key="6">
    <source>
        <dbReference type="ARBA" id="ARBA00022692"/>
    </source>
</evidence>
<keyword evidence="15" id="KW-1185">Reference proteome</keyword>
<dbReference type="OrthoDB" id="10257561at2759"/>
<dbReference type="AlphaFoldDB" id="A0A9W4MMI8"/>
<evidence type="ECO:0000256" key="3">
    <source>
        <dbReference type="ARBA" id="ARBA00011035"/>
    </source>
</evidence>
<reference evidence="14" key="1">
    <citation type="submission" date="2021-07" db="EMBL/GenBank/DDBJ databases">
        <authorList>
            <person name="Branca A.L. A."/>
        </authorList>
    </citation>
    <scope>NUCLEOTIDE SEQUENCE</scope>
</reference>
<dbReference type="NCBIfam" id="TIGR02228">
    <property type="entry name" value="sigpep_I_arch"/>
    <property type="match status" value="1"/>
</dbReference>
<dbReference type="InterPro" id="IPR019533">
    <property type="entry name" value="Peptidase_S26"/>
</dbReference>